<dbReference type="PANTHER" id="PTHR16193">
    <property type="entry name" value="TETRATRICOPEPTIDE REPEAT PROTEIN 27"/>
    <property type="match status" value="1"/>
</dbReference>
<feature type="repeat" description="TPR" evidence="4">
    <location>
        <begin position="540"/>
        <end position="573"/>
    </location>
</feature>
<dbReference type="InterPro" id="IPR019734">
    <property type="entry name" value="TPR_rpt"/>
</dbReference>
<feature type="repeat" description="TPR" evidence="4">
    <location>
        <begin position="574"/>
        <end position="607"/>
    </location>
</feature>
<feature type="region of interest" description="Disordered" evidence="5">
    <location>
        <begin position="817"/>
        <end position="841"/>
    </location>
</feature>
<sequence>MLLSMELPSLQTNLEILLLETGHSQFQTKSSIAEIIGDGSLRDCSSSLFKGDFEQVLLGGVAVAILGSEEDNLGDALDFTEFIQRRVKLYLQKSEPEELTFRELCVMYVGVASLQLFIQSNWTGPPCRITPADVLPKSLCQETNVTEFREFATSTLSPDDSSIYRLVTHPEFLLMAHCILVNCNAILSSCLTADWWTLRCLWIQQQVLDERSPLIHKEVHELMDTINQNEVLMSREKCIDLPLIFHLECCHICQYYYEFTKAREHLHTAKKTAGLEASLSGALGKRTRFQETDKAQLFLRVQHQEDWEESAASSREEDRAVKGLPKDLNLDDDTLLDTVKFKDSDVDQIPRLTSAEQALILALCTEHKRSRPKEELLWEELKAYIVVALTRPKVWSVQALALMTRCQLEKDHGRTVERAMMQMQLLVDQFKESECPVINRLELLHAVCLPPKWTMEGELASLLMSLGVVTAALEVYVRLEMWEDVIKCYRLLEKPDKAVKVIRDQLAIKETPTLWCLLGDFKKDKQYYEKAWEVSGQRNARAMRSLGLQYLEEENWEKSIECLEISLQKNPVQYHAWFWLGYSATKANNHETAAKAYRKCVTLESDNGKAWNNLSSAYINLKQKPRAFKTLQEAIRCLYENWKIWENYMVVSVDIGEFGEAIKAFHRLMDLREKYLDEDVLGILVNAVIRDIVDADGNRAGILKGRLVELFGRLTSQVTTNARVWKLYAKLHGNARTDSAEHNDRALQCLQKAHRLQTQRGDWSSEIQSCRDILEQSVELAQAYQHCSSNKTNSAEAIQLLSSAKLMLKSVISKTKQQYPEDSPIRNDLAEPLETAETEQQRVVDMIAQRKE</sequence>
<dbReference type="CTD" id="55622"/>
<comment type="similarity">
    <text evidence="3">Belongs to the TTC27 family.</text>
</comment>
<evidence type="ECO:0000256" key="4">
    <source>
        <dbReference type="PROSITE-ProRule" id="PRU00339"/>
    </source>
</evidence>
<dbReference type="Pfam" id="PF13432">
    <property type="entry name" value="TPR_16"/>
    <property type="match status" value="1"/>
</dbReference>
<dbReference type="InterPro" id="IPR011990">
    <property type="entry name" value="TPR-like_helical_dom_sf"/>
</dbReference>
<evidence type="ECO:0000256" key="1">
    <source>
        <dbReference type="ARBA" id="ARBA00022737"/>
    </source>
</evidence>
<dbReference type="Proteomes" id="UP000694845">
    <property type="component" value="Unplaced"/>
</dbReference>
<dbReference type="AlphaFoldDB" id="A0A8B7XSG5"/>
<dbReference type="SUPFAM" id="SSF48452">
    <property type="entry name" value="TPR-like"/>
    <property type="match status" value="1"/>
</dbReference>
<evidence type="ECO:0000313" key="6">
    <source>
        <dbReference type="Proteomes" id="UP000694845"/>
    </source>
</evidence>
<evidence type="ECO:0000256" key="5">
    <source>
        <dbReference type="SAM" id="MobiDB-lite"/>
    </source>
</evidence>
<dbReference type="RefSeq" id="XP_022083142.1">
    <property type="nucleotide sequence ID" value="XM_022227450.1"/>
</dbReference>
<reference evidence="7 8" key="1">
    <citation type="submission" date="2025-04" db="UniProtKB">
        <authorList>
            <consortium name="RefSeq"/>
        </authorList>
    </citation>
    <scope>IDENTIFICATION</scope>
</reference>
<accession>A0A8B7XSG5</accession>
<dbReference type="OrthoDB" id="1936594at2759"/>
<dbReference type="InterPro" id="IPR044244">
    <property type="entry name" value="TTC27/Emw1"/>
</dbReference>
<dbReference type="PROSITE" id="PS50005">
    <property type="entry name" value="TPR"/>
    <property type="match status" value="2"/>
</dbReference>
<dbReference type="PANTHER" id="PTHR16193:SF0">
    <property type="entry name" value="TETRATRICOPEPTIDE REPEAT PROTEIN 27"/>
    <property type="match status" value="1"/>
</dbReference>
<evidence type="ECO:0000313" key="7">
    <source>
        <dbReference type="RefSeq" id="XP_022083142.1"/>
    </source>
</evidence>
<keyword evidence="6" id="KW-1185">Reference proteome</keyword>
<name>A0A8B7XSG5_ACAPL</name>
<dbReference type="GeneID" id="110975199"/>
<dbReference type="Gene3D" id="1.25.40.10">
    <property type="entry name" value="Tetratricopeptide repeat domain"/>
    <property type="match status" value="1"/>
</dbReference>
<keyword evidence="1" id="KW-0677">Repeat</keyword>
<organism evidence="6 7">
    <name type="scientific">Acanthaster planci</name>
    <name type="common">Crown-of-thorns starfish</name>
    <dbReference type="NCBI Taxonomy" id="133434"/>
    <lineage>
        <taxon>Eukaryota</taxon>
        <taxon>Metazoa</taxon>
        <taxon>Echinodermata</taxon>
        <taxon>Eleutherozoa</taxon>
        <taxon>Asterozoa</taxon>
        <taxon>Asteroidea</taxon>
        <taxon>Valvatacea</taxon>
        <taxon>Valvatida</taxon>
        <taxon>Acanthasteridae</taxon>
        <taxon>Acanthaster</taxon>
    </lineage>
</organism>
<keyword evidence="2 4" id="KW-0802">TPR repeat</keyword>
<proteinExistence type="inferred from homology"/>
<evidence type="ECO:0000313" key="8">
    <source>
        <dbReference type="RefSeq" id="XP_022083143.1"/>
    </source>
</evidence>
<evidence type="ECO:0000256" key="2">
    <source>
        <dbReference type="ARBA" id="ARBA00022803"/>
    </source>
</evidence>
<dbReference type="KEGG" id="aplc:110975199"/>
<dbReference type="SMART" id="SM00028">
    <property type="entry name" value="TPR"/>
    <property type="match status" value="5"/>
</dbReference>
<gene>
    <name evidence="7 8" type="primary">LOC110975199</name>
</gene>
<dbReference type="Pfam" id="PF13181">
    <property type="entry name" value="TPR_8"/>
    <property type="match status" value="1"/>
</dbReference>
<dbReference type="RefSeq" id="XP_022083143.1">
    <property type="nucleotide sequence ID" value="XM_022227451.1"/>
</dbReference>
<evidence type="ECO:0000256" key="3">
    <source>
        <dbReference type="ARBA" id="ARBA00024020"/>
    </source>
</evidence>
<protein>
    <submittedName>
        <fullName evidence="7 8">Tetratricopeptide repeat protein 27-like isoform X1</fullName>
    </submittedName>
</protein>